<keyword evidence="1" id="KW-0175">Coiled coil</keyword>
<feature type="compositionally biased region" description="Polar residues" evidence="2">
    <location>
        <begin position="953"/>
        <end position="967"/>
    </location>
</feature>
<accession>A0A1Q9CX77</accession>
<feature type="coiled-coil region" evidence="1">
    <location>
        <begin position="813"/>
        <end position="840"/>
    </location>
</feature>
<feature type="region of interest" description="Disordered" evidence="2">
    <location>
        <begin position="691"/>
        <end position="748"/>
    </location>
</feature>
<evidence type="ECO:0000313" key="3">
    <source>
        <dbReference type="EMBL" id="OLP87489.1"/>
    </source>
</evidence>
<name>A0A1Q9CX77_SYMMI</name>
<feature type="region of interest" description="Disordered" evidence="2">
    <location>
        <begin position="916"/>
        <end position="991"/>
    </location>
</feature>
<evidence type="ECO:0000256" key="1">
    <source>
        <dbReference type="SAM" id="Coils"/>
    </source>
</evidence>
<feature type="region of interest" description="Disordered" evidence="2">
    <location>
        <begin position="314"/>
        <end position="398"/>
    </location>
</feature>
<feature type="compositionally biased region" description="Low complexity" evidence="2">
    <location>
        <begin position="705"/>
        <end position="718"/>
    </location>
</feature>
<dbReference type="Proteomes" id="UP000186817">
    <property type="component" value="Unassembled WGS sequence"/>
</dbReference>
<feature type="compositionally biased region" description="Basic and acidic residues" evidence="2">
    <location>
        <begin position="362"/>
        <end position="389"/>
    </location>
</feature>
<feature type="compositionally biased region" description="Basic and acidic residues" evidence="2">
    <location>
        <begin position="330"/>
        <end position="353"/>
    </location>
</feature>
<feature type="compositionally biased region" description="Polar residues" evidence="2">
    <location>
        <begin position="604"/>
        <end position="619"/>
    </location>
</feature>
<feature type="region of interest" description="Disordered" evidence="2">
    <location>
        <begin position="1014"/>
        <end position="1035"/>
    </location>
</feature>
<dbReference type="AlphaFoldDB" id="A0A1Q9CX77"/>
<feature type="region of interest" description="Disordered" evidence="2">
    <location>
        <begin position="652"/>
        <end position="671"/>
    </location>
</feature>
<sequence length="1063" mass="118611">MIPVCDMSMGDEGECEKDELHWWYESTRSQQEWMERRAETSLTSPIIEEKNESKVRMVNLWDESLTEVVLDSGADTHVLPLSYYSEELGTSAYPKLKLVIRDAQGNAIHTTEQKMNITFEFHKENGKKICVMDSAVFGNVTQPLFAVGKLWKCGWGIEPKDSQSAYLKKGKTMVPIRFANNSTVTDLRIYRAEAREIGKEKERMIRKLTIKKEIEDDLEGLKYEEGWMFLRSGKPVRTDWDAKYTYNPRKDDVKAFPYRTTLLTTYGEEEEVTWSELEFFECGEEWSGRERIEITAPKRWNVVVTIMEREPCGMEGHGKYVNPFTTSVEVPREKEKEKSTEKKSEEEKDRDQVMEELDTMESGEKNPDDDERKADDEKEEKRKQVEKKLPSIGESMEEKMNVGGIELTPESTLKEMRKACEILGVGKTGSKAQVWKRMKEAVATSKLKELVEISKKIDEEFSKMPAGEKRQIGVKADLMKQDPILRRARRPEVKEMTMMMMKILAKVKNHLKRPRRGIWKVKLRLQHTWYRWATIVSGAVVSCALWISTLILFVEHTTVQDSTHCRLLHCYGWVGCSMPSMSLVAPPEGPMTSTEESTVAPDTPGSSDVSAPSAGQTSGPRRITAGTGASSRLCRALGKDVPRPLMTRVFREETQEPQESVGTRSVPAPGPCPRSMAPVLARPAAAAAAEVVPRSARALGTRSTPGLGPRARAGPGPRTSAGLSPPRQSPARSGRSNSPSSPRLRSRKELEQQKVALELQIDEANRSRVALERLLTEERSRGAADRARLAALGARIEQLEQSRGTGPRVVQENRTLHTELEAQSQQIEVLRQQVQLLRDGHMAEPQLKEENLRLRRDLEHSRAMLSRYTDELATIMPGMQKVIHKFQCDLQPGRSGEVLDIPVEDCVEAAGTCAQMRHRPPATAAAERLSERRPCPLAPASSPAHAAPRPPSQESRSNPTSSQSASTIPAKEKRGGSPGAGPGRSARTAGAASAGRLSGCLSRLADESLAVQRRSAGIAGPQQMRVSRRTPSPVQRKATVLEPAALGSASLCSVAEEPPRWRF</sequence>
<dbReference type="EMBL" id="LSRX01000858">
    <property type="protein sequence ID" value="OLP87489.1"/>
    <property type="molecule type" value="Genomic_DNA"/>
</dbReference>
<gene>
    <name evidence="3" type="ORF">AK812_SmicGene31284</name>
</gene>
<feature type="compositionally biased region" description="Low complexity" evidence="2">
    <location>
        <begin position="938"/>
        <end position="947"/>
    </location>
</feature>
<evidence type="ECO:0000256" key="2">
    <source>
        <dbReference type="SAM" id="MobiDB-lite"/>
    </source>
</evidence>
<evidence type="ECO:0008006" key="5">
    <source>
        <dbReference type="Google" id="ProtNLM"/>
    </source>
</evidence>
<protein>
    <recommendedName>
        <fullName evidence="5">SAP domain-containing protein</fullName>
    </recommendedName>
</protein>
<organism evidence="3 4">
    <name type="scientific">Symbiodinium microadriaticum</name>
    <name type="common">Dinoflagellate</name>
    <name type="synonym">Zooxanthella microadriatica</name>
    <dbReference type="NCBI Taxonomy" id="2951"/>
    <lineage>
        <taxon>Eukaryota</taxon>
        <taxon>Sar</taxon>
        <taxon>Alveolata</taxon>
        <taxon>Dinophyceae</taxon>
        <taxon>Suessiales</taxon>
        <taxon>Symbiodiniaceae</taxon>
        <taxon>Symbiodinium</taxon>
    </lineage>
</organism>
<evidence type="ECO:0000313" key="4">
    <source>
        <dbReference type="Proteomes" id="UP000186817"/>
    </source>
</evidence>
<comment type="caution">
    <text evidence="3">The sequence shown here is derived from an EMBL/GenBank/DDBJ whole genome shotgun (WGS) entry which is preliminary data.</text>
</comment>
<feature type="region of interest" description="Disordered" evidence="2">
    <location>
        <begin position="585"/>
        <end position="630"/>
    </location>
</feature>
<feature type="compositionally biased region" description="Low complexity" evidence="2">
    <location>
        <begin position="729"/>
        <end position="743"/>
    </location>
</feature>
<dbReference type="OrthoDB" id="441873at2759"/>
<keyword evidence="4" id="KW-1185">Reference proteome</keyword>
<proteinExistence type="predicted"/>
<reference evidence="3 4" key="1">
    <citation type="submission" date="2016-02" db="EMBL/GenBank/DDBJ databases">
        <title>Genome analysis of coral dinoflagellate symbionts highlights evolutionary adaptations to a symbiotic lifestyle.</title>
        <authorList>
            <person name="Aranda M."/>
            <person name="Li Y."/>
            <person name="Liew Y.J."/>
            <person name="Baumgarten S."/>
            <person name="Simakov O."/>
            <person name="Wilson M."/>
            <person name="Piel J."/>
            <person name="Ashoor H."/>
            <person name="Bougouffa S."/>
            <person name="Bajic V.B."/>
            <person name="Ryu T."/>
            <person name="Ravasi T."/>
            <person name="Bayer T."/>
            <person name="Micklem G."/>
            <person name="Kim H."/>
            <person name="Bhak J."/>
            <person name="Lajeunesse T.C."/>
            <person name="Voolstra C.R."/>
        </authorList>
    </citation>
    <scope>NUCLEOTIDE SEQUENCE [LARGE SCALE GENOMIC DNA]</scope>
    <source>
        <strain evidence="3 4">CCMP2467</strain>
    </source>
</reference>